<dbReference type="Pfam" id="PF03464">
    <property type="entry name" value="eRF1_2"/>
    <property type="match status" value="1"/>
</dbReference>
<dbReference type="Gene3D" id="3.30.1330.30">
    <property type="match status" value="1"/>
</dbReference>
<dbReference type="InterPro" id="IPR005142">
    <property type="entry name" value="eRF1_3"/>
</dbReference>
<feature type="domain" description="eRF1" evidence="2">
    <location>
        <begin position="158"/>
        <end position="245"/>
    </location>
</feature>
<dbReference type="Gene3D" id="3.30.420.60">
    <property type="entry name" value="eRF1 domain 2"/>
    <property type="match status" value="1"/>
</dbReference>
<evidence type="ECO:0000259" key="2">
    <source>
        <dbReference type="Pfam" id="PF03465"/>
    </source>
</evidence>
<reference evidence="3" key="1">
    <citation type="submission" date="2018-10" db="EMBL/GenBank/DDBJ databases">
        <title>Hidden diversity of soil giant viruses.</title>
        <authorList>
            <person name="Schulz F."/>
            <person name="Alteio L."/>
            <person name="Goudeau D."/>
            <person name="Ryan E.M."/>
            <person name="Malmstrom R.R."/>
            <person name="Blanchard J."/>
            <person name="Woyke T."/>
        </authorList>
    </citation>
    <scope>NUCLEOTIDE SEQUENCE</scope>
    <source>
        <strain evidence="3">FNV1</strain>
    </source>
</reference>
<dbReference type="SUPFAM" id="SSF53137">
    <property type="entry name" value="Translational machinery components"/>
    <property type="match status" value="1"/>
</dbReference>
<sequence>MNTYLCDKRFHTEFIEDLFVDHKQFGIIMISGEITEMYRVNGTRSELVDKITVHRQKRQKKGGQSAHRFQFIRLEQINQYVKKISERINSSFVDSSGVVNIVGLIIAGMGDVKDQVIVSDHLNKRINIVKNMTIANFSIIEVIKASVDVIKNASADVENKTADRFYDLLTVGDTKLVYGPQVVKRCIREGLVKELLVHESVKMDMKTELEMAESLGCVINTITIMNRHSDNFISGYGGILAITWFDVAEYSGEMV</sequence>
<dbReference type="InterPro" id="IPR005141">
    <property type="entry name" value="eRF1_2"/>
</dbReference>
<organism evidence="3">
    <name type="scientific">Faunusvirus sp</name>
    <dbReference type="NCBI Taxonomy" id="2487766"/>
    <lineage>
        <taxon>Viruses</taxon>
        <taxon>Varidnaviria</taxon>
        <taxon>Bamfordvirae</taxon>
        <taxon>Nucleocytoviricota</taxon>
        <taxon>Megaviricetes</taxon>
        <taxon>Imitervirales</taxon>
        <taxon>Mimiviridae</taxon>
    </lineage>
</organism>
<accession>A0A3G4ZXN7</accession>
<dbReference type="InterPro" id="IPR029064">
    <property type="entry name" value="Ribosomal_eL30-like_sf"/>
</dbReference>
<evidence type="ECO:0000259" key="1">
    <source>
        <dbReference type="Pfam" id="PF03464"/>
    </source>
</evidence>
<dbReference type="SUPFAM" id="SSF55315">
    <property type="entry name" value="L30e-like"/>
    <property type="match status" value="1"/>
</dbReference>
<protein>
    <submittedName>
        <fullName evidence="3">Peptide chain release factor eRF1/aRF1</fullName>
    </submittedName>
</protein>
<proteinExistence type="predicted"/>
<dbReference type="InterPro" id="IPR004403">
    <property type="entry name" value="Peptide_chain-rel_eRF1/aRF1"/>
</dbReference>
<name>A0A3G4ZXN7_9VIRU</name>
<feature type="domain" description="eRF1" evidence="1">
    <location>
        <begin position="25"/>
        <end position="145"/>
    </location>
</feature>
<dbReference type="Pfam" id="PF03465">
    <property type="entry name" value="eRF1_3"/>
    <property type="match status" value="1"/>
</dbReference>
<dbReference type="InterPro" id="IPR042226">
    <property type="entry name" value="eFR1_2_sf"/>
</dbReference>
<evidence type="ECO:0000313" key="3">
    <source>
        <dbReference type="EMBL" id="AYV79677.1"/>
    </source>
</evidence>
<dbReference type="EMBL" id="MK072167">
    <property type="protein sequence ID" value="AYV79677.1"/>
    <property type="molecule type" value="Genomic_DNA"/>
</dbReference>
<gene>
    <name evidence="3" type="ORF">Faunusvirus36_4</name>
</gene>
<dbReference type="PANTHER" id="PTHR10113">
    <property type="entry name" value="PEPTIDE CHAIN RELEASE FACTOR SUBUNIT 1"/>
    <property type="match status" value="1"/>
</dbReference>